<keyword evidence="1" id="KW-1133">Transmembrane helix</keyword>
<feature type="transmembrane region" description="Helical" evidence="1">
    <location>
        <begin position="196"/>
        <end position="214"/>
    </location>
</feature>
<feature type="domain" description="7 transmembrane helices usually fused to an inactive transglutaminase" evidence="3">
    <location>
        <begin position="118"/>
        <end position="308"/>
    </location>
</feature>
<protein>
    <recommendedName>
        <fullName evidence="3">7 transmembrane helices usually fused to an inactive transglutaminase domain-containing protein</fullName>
    </recommendedName>
</protein>
<evidence type="ECO:0000259" key="3">
    <source>
        <dbReference type="Pfam" id="PF14402"/>
    </source>
</evidence>
<keyword evidence="1" id="KW-0812">Transmembrane</keyword>
<feature type="chain" id="PRO_5014889493" description="7 transmembrane helices usually fused to an inactive transglutaminase domain-containing protein" evidence="2">
    <location>
        <begin position="29"/>
        <end position="314"/>
    </location>
</feature>
<gene>
    <name evidence="4" type="ORF">COU90_04575</name>
</gene>
<reference evidence="5" key="1">
    <citation type="submission" date="2017-09" db="EMBL/GenBank/DDBJ databases">
        <title>Depth-based differentiation of microbial function through sediment-hosted aquifers and enrichment of novel symbionts in the deep terrestrial subsurface.</title>
        <authorList>
            <person name="Probst A.J."/>
            <person name="Ladd B."/>
            <person name="Jarett J.K."/>
            <person name="Geller-Mcgrath D.E."/>
            <person name="Sieber C.M.K."/>
            <person name="Emerson J.B."/>
            <person name="Anantharaman K."/>
            <person name="Thomas B.C."/>
            <person name="Malmstrom R."/>
            <person name="Stieglmeier M."/>
            <person name="Klingl A."/>
            <person name="Woyke T."/>
            <person name="Ryan C.M."/>
            <person name="Banfield J.F."/>
        </authorList>
    </citation>
    <scope>NUCLEOTIDE SEQUENCE [LARGE SCALE GENOMIC DNA]</scope>
</reference>
<evidence type="ECO:0000256" key="2">
    <source>
        <dbReference type="SAM" id="SignalP"/>
    </source>
</evidence>
<comment type="caution">
    <text evidence="4">The sequence shown here is derived from an EMBL/GenBank/DDBJ whole genome shotgun (WGS) entry which is preliminary data.</text>
</comment>
<keyword evidence="1" id="KW-0472">Membrane</keyword>
<proteinExistence type="predicted"/>
<dbReference type="AlphaFoldDB" id="A0A2M8KW17"/>
<keyword evidence="2" id="KW-0732">Signal</keyword>
<feature type="signal peptide" evidence="2">
    <location>
        <begin position="1"/>
        <end position="28"/>
    </location>
</feature>
<dbReference type="Proteomes" id="UP000229098">
    <property type="component" value="Unassembled WGS sequence"/>
</dbReference>
<accession>A0A2M8KW17</accession>
<feature type="transmembrane region" description="Helical" evidence="1">
    <location>
        <begin position="117"/>
        <end position="137"/>
    </location>
</feature>
<dbReference type="EMBL" id="PFEF01000010">
    <property type="protein sequence ID" value="PJE64116.1"/>
    <property type="molecule type" value="Genomic_DNA"/>
</dbReference>
<dbReference type="InterPro" id="IPR025840">
    <property type="entry name" value="7TM_transglut"/>
</dbReference>
<evidence type="ECO:0000256" key="1">
    <source>
        <dbReference type="SAM" id="Phobius"/>
    </source>
</evidence>
<evidence type="ECO:0000313" key="5">
    <source>
        <dbReference type="Proteomes" id="UP000229098"/>
    </source>
</evidence>
<feature type="transmembrane region" description="Helical" evidence="1">
    <location>
        <begin position="149"/>
        <end position="175"/>
    </location>
</feature>
<organism evidence="4 5">
    <name type="scientific">Candidatus Ryanbacteria bacterium CG10_big_fil_rev_8_21_14_0_10_43_42</name>
    <dbReference type="NCBI Taxonomy" id="1974864"/>
    <lineage>
        <taxon>Bacteria</taxon>
        <taxon>Candidatus Ryaniibacteriota</taxon>
    </lineage>
</organism>
<dbReference type="Pfam" id="PF14402">
    <property type="entry name" value="7TM_transglut"/>
    <property type="match status" value="1"/>
</dbReference>
<feature type="transmembrane region" description="Helical" evidence="1">
    <location>
        <begin position="273"/>
        <end position="295"/>
    </location>
</feature>
<sequence>MNILLRCLMIILSVCGMFGASVSHVVFADIVPNTAVVTRNEHASSSASTTAQEGTILIQNVQGLLDAKDLTRPEQDQEKEAILRLLEKRPIAQPGLFSFGGWLVQHSIRIGVPANTIVLILLLPVLAALVAFIRVIIGLPSLEMLVPIALAYVFVAVGVVIGGIILMTVVAASFVSRMLLRRVSIMHYPKRSLSMLLLSLTVFAALAISIELGLGNVQDLSIFPILILTLLGDSIVSVQLHKSMREAFIIITVTITLGLFGFLLATLDGVRNMLIVYPEVILLIIPINIIMGRYFGLRLSEVLRFHNFNAHASE</sequence>
<evidence type="ECO:0000313" key="4">
    <source>
        <dbReference type="EMBL" id="PJE64116.1"/>
    </source>
</evidence>
<feature type="transmembrane region" description="Helical" evidence="1">
    <location>
        <begin position="220"/>
        <end position="240"/>
    </location>
</feature>
<name>A0A2M8KW17_9BACT</name>
<feature type="transmembrane region" description="Helical" evidence="1">
    <location>
        <begin position="247"/>
        <end position="267"/>
    </location>
</feature>